<gene>
    <name evidence="1" type="ORF">RPERSI_LOCUS8809</name>
</gene>
<feature type="non-terminal residue" evidence="1">
    <location>
        <position position="1"/>
    </location>
</feature>
<accession>A0ACA9NTE8</accession>
<dbReference type="EMBL" id="CAJVQC010016169">
    <property type="protein sequence ID" value="CAG8674037.1"/>
    <property type="molecule type" value="Genomic_DNA"/>
</dbReference>
<evidence type="ECO:0000313" key="2">
    <source>
        <dbReference type="Proteomes" id="UP000789920"/>
    </source>
</evidence>
<comment type="caution">
    <text evidence="1">The sequence shown here is derived from an EMBL/GenBank/DDBJ whole genome shotgun (WGS) entry which is preliminary data.</text>
</comment>
<protein>
    <submittedName>
        <fullName evidence="1">17274_t:CDS:1</fullName>
    </submittedName>
</protein>
<organism evidence="1 2">
    <name type="scientific">Racocetra persica</name>
    <dbReference type="NCBI Taxonomy" id="160502"/>
    <lineage>
        <taxon>Eukaryota</taxon>
        <taxon>Fungi</taxon>
        <taxon>Fungi incertae sedis</taxon>
        <taxon>Mucoromycota</taxon>
        <taxon>Glomeromycotina</taxon>
        <taxon>Glomeromycetes</taxon>
        <taxon>Diversisporales</taxon>
        <taxon>Gigasporaceae</taxon>
        <taxon>Racocetra</taxon>
    </lineage>
</organism>
<name>A0ACA9NTE8_9GLOM</name>
<keyword evidence="2" id="KW-1185">Reference proteome</keyword>
<proteinExistence type="predicted"/>
<sequence length="112" mass="12855">SRVSVLATWPAAFFFLGKKFDSNKMFNFVACAEVVDCDNVVKDYKKVYEELYNPSDPNNPNSDTFLALIIKYAFISEDEYTHANAIWIQAIHKLIFDENYLLAKLDSDVVDT</sequence>
<dbReference type="Proteomes" id="UP000789920">
    <property type="component" value="Unassembled WGS sequence"/>
</dbReference>
<reference evidence="1" key="1">
    <citation type="submission" date="2021-06" db="EMBL/GenBank/DDBJ databases">
        <authorList>
            <person name="Kallberg Y."/>
            <person name="Tangrot J."/>
            <person name="Rosling A."/>
        </authorList>
    </citation>
    <scope>NUCLEOTIDE SEQUENCE</scope>
    <source>
        <strain evidence="1">MA461A</strain>
    </source>
</reference>
<evidence type="ECO:0000313" key="1">
    <source>
        <dbReference type="EMBL" id="CAG8674037.1"/>
    </source>
</evidence>